<dbReference type="Proteomes" id="UP001205337">
    <property type="component" value="Unassembled WGS sequence"/>
</dbReference>
<evidence type="ECO:0000313" key="3">
    <source>
        <dbReference type="Proteomes" id="UP001205337"/>
    </source>
</evidence>
<dbReference type="SUPFAM" id="SSF55298">
    <property type="entry name" value="YjgF-like"/>
    <property type="match status" value="1"/>
</dbReference>
<evidence type="ECO:0000313" key="2">
    <source>
        <dbReference type="EMBL" id="MCS0498611.1"/>
    </source>
</evidence>
<organism evidence="2 3">
    <name type="scientific">Protaetiibacter mangrovi</name>
    <dbReference type="NCBI Taxonomy" id="2970926"/>
    <lineage>
        <taxon>Bacteria</taxon>
        <taxon>Bacillati</taxon>
        <taxon>Actinomycetota</taxon>
        <taxon>Actinomycetes</taxon>
        <taxon>Micrococcales</taxon>
        <taxon>Microbacteriaceae</taxon>
        <taxon>Protaetiibacter</taxon>
    </lineage>
</organism>
<evidence type="ECO:0000256" key="1">
    <source>
        <dbReference type="ARBA" id="ARBA00010552"/>
    </source>
</evidence>
<dbReference type="CDD" id="cd00448">
    <property type="entry name" value="YjgF_YER057c_UK114_family"/>
    <property type="match status" value="1"/>
</dbReference>
<accession>A0ABT1ZD38</accession>
<dbReference type="EMBL" id="JANTHX010000004">
    <property type="protein sequence ID" value="MCS0498611.1"/>
    <property type="molecule type" value="Genomic_DNA"/>
</dbReference>
<reference evidence="2 3" key="1">
    <citation type="submission" date="2022-08" db="EMBL/GenBank/DDBJ databases">
        <authorList>
            <person name="Li F."/>
        </authorList>
    </citation>
    <scope>NUCLEOTIDE SEQUENCE [LARGE SCALE GENOMIC DNA]</scope>
    <source>
        <strain evidence="2 3">10F1B-8-1</strain>
    </source>
</reference>
<dbReference type="Gene3D" id="3.30.1330.40">
    <property type="entry name" value="RutC-like"/>
    <property type="match status" value="1"/>
</dbReference>
<dbReference type="PANTHER" id="PTHR11803:SF58">
    <property type="entry name" value="PROTEIN HMF1-RELATED"/>
    <property type="match status" value="1"/>
</dbReference>
<dbReference type="Pfam" id="PF01042">
    <property type="entry name" value="Ribonuc_L-PSP"/>
    <property type="match status" value="1"/>
</dbReference>
<proteinExistence type="inferred from homology"/>
<sequence>MIEHLNPGTLHRNPAFSQGTIVPAGRLLFVGEQNGVDGSGELVGPGLGEQTVQALRNVLAVLEEAGASPEDVAKLTIYLDAAVDPNAAYAASMEVWGPRATAVTVLKVAGLGRPGALVGVEAVAALG</sequence>
<comment type="similarity">
    <text evidence="1">Belongs to the RutC family.</text>
</comment>
<protein>
    <submittedName>
        <fullName evidence="2">RidA family protein</fullName>
    </submittedName>
</protein>
<dbReference type="InterPro" id="IPR006175">
    <property type="entry name" value="YjgF/YER057c/UK114"/>
</dbReference>
<keyword evidence="3" id="KW-1185">Reference proteome</keyword>
<gene>
    <name evidence="2" type="ORF">NUH29_03480</name>
</gene>
<dbReference type="RefSeq" id="WP_258797580.1">
    <property type="nucleotide sequence ID" value="NZ_JANTHX010000004.1"/>
</dbReference>
<dbReference type="PANTHER" id="PTHR11803">
    <property type="entry name" value="2-IMINOBUTANOATE/2-IMINOPROPANOATE DEAMINASE RIDA"/>
    <property type="match status" value="1"/>
</dbReference>
<dbReference type="InterPro" id="IPR035959">
    <property type="entry name" value="RutC-like_sf"/>
</dbReference>
<name>A0ABT1ZD38_9MICO</name>
<comment type="caution">
    <text evidence="2">The sequence shown here is derived from an EMBL/GenBank/DDBJ whole genome shotgun (WGS) entry which is preliminary data.</text>
</comment>